<keyword evidence="4" id="KW-1015">Disulfide bond</keyword>
<dbReference type="PANTHER" id="PTHR10913:SF45">
    <property type="entry name" value="FOLLISTATIN, ISOFORM A-RELATED"/>
    <property type="match status" value="1"/>
</dbReference>
<accession>A0A7D9JJE4</accession>
<keyword evidence="2" id="KW-0479">Metal-binding</keyword>
<protein>
    <submittedName>
        <fullName evidence="5">A disintegrin and metallo ase with thrombospondin motifs 9</fullName>
    </submittedName>
</protein>
<dbReference type="CDD" id="cd00104">
    <property type="entry name" value="KAZAL_FS"/>
    <property type="match status" value="1"/>
</dbReference>
<dbReference type="Proteomes" id="UP001152795">
    <property type="component" value="Unassembled WGS sequence"/>
</dbReference>
<evidence type="ECO:0000256" key="4">
    <source>
        <dbReference type="ARBA" id="ARBA00023157"/>
    </source>
</evidence>
<dbReference type="InterPro" id="IPR050653">
    <property type="entry name" value="Prot_Inhib_GrowthFact_Antg"/>
</dbReference>
<evidence type="ECO:0000256" key="1">
    <source>
        <dbReference type="ARBA" id="ARBA00022690"/>
    </source>
</evidence>
<sequence>MYAVVCLVLWLGIFSGIESSLLSNGTVFTGEIIKIGEDRTVLVQVIKTLLIQENVKVPSTVTLQNFEQDESSKGAKGVYIFYVLPLDKDVFEVLHYWSVKQEDFSDVESSSLEEIQQHSHHRLRRSVDICSSTLQCKYGGKCGLLSTGKATCFCPIKCSKKDNNPVCGKDRVTYPNLCTVQRYSCIRQRPIEVQYYGPCMVSSCKEALQEELGNKDGEYSMLLNPKCQRPIKVYCSDMHTSQPKEYLTLAQGSDNHARIYDRRLPPSIRNQCGGLNPGNVPYSEGGYTRFYKVRLDIPGSKIVPGDFKFASSAGKRIPYGTAGDCYSSNRGNCRKGSFSIDLTGTGMRLQSSVRWSVESRPAGIQMQDFQIRNESQVLSAKCGGNCGKCSPTGDMLIEPLHC</sequence>
<dbReference type="GO" id="GO:0005576">
    <property type="term" value="C:extracellular region"/>
    <property type="evidence" value="ECO:0007669"/>
    <property type="project" value="TreeGrafter"/>
</dbReference>
<dbReference type="InterPro" id="IPR002350">
    <property type="entry name" value="Kazal_dom"/>
</dbReference>
<keyword evidence="1" id="KW-0646">Protease inhibitor</keyword>
<reference evidence="5" key="1">
    <citation type="submission" date="2020-04" db="EMBL/GenBank/DDBJ databases">
        <authorList>
            <person name="Alioto T."/>
            <person name="Alioto T."/>
            <person name="Gomez Garrido J."/>
        </authorList>
    </citation>
    <scope>NUCLEOTIDE SEQUENCE</scope>
    <source>
        <strain evidence="5">A484AB</strain>
    </source>
</reference>
<proteinExistence type="predicted"/>
<dbReference type="OrthoDB" id="5855429at2759"/>
<evidence type="ECO:0000313" key="5">
    <source>
        <dbReference type="EMBL" id="CAB4030784.1"/>
    </source>
</evidence>
<dbReference type="InterPro" id="IPR036058">
    <property type="entry name" value="Kazal_dom_sf"/>
</dbReference>
<keyword evidence="6" id="KW-1185">Reference proteome</keyword>
<name>A0A7D9JJE4_PARCT</name>
<dbReference type="EMBL" id="CACRXK020017137">
    <property type="protein sequence ID" value="CAB4030784.1"/>
    <property type="molecule type" value="Genomic_DNA"/>
</dbReference>
<evidence type="ECO:0000313" key="6">
    <source>
        <dbReference type="Proteomes" id="UP001152795"/>
    </source>
</evidence>
<dbReference type="AlphaFoldDB" id="A0A7D9JJE4"/>
<dbReference type="GO" id="GO:0030154">
    <property type="term" value="P:cell differentiation"/>
    <property type="evidence" value="ECO:0007669"/>
    <property type="project" value="TreeGrafter"/>
</dbReference>
<dbReference type="PANTHER" id="PTHR10913">
    <property type="entry name" value="FOLLISTATIN-RELATED"/>
    <property type="match status" value="1"/>
</dbReference>
<dbReference type="GO" id="GO:0004222">
    <property type="term" value="F:metalloendopeptidase activity"/>
    <property type="evidence" value="ECO:0007669"/>
    <property type="project" value="InterPro"/>
</dbReference>
<comment type="caution">
    <text evidence="5">The sequence shown here is derived from an EMBL/GenBank/DDBJ whole genome shotgun (WGS) entry which is preliminary data.</text>
</comment>
<dbReference type="PROSITE" id="PS51465">
    <property type="entry name" value="KAZAL_2"/>
    <property type="match status" value="1"/>
</dbReference>
<dbReference type="InterPro" id="IPR012314">
    <property type="entry name" value="Pept_M12B_GON-ADAMTSs"/>
</dbReference>
<dbReference type="Gene3D" id="3.30.60.30">
    <property type="match status" value="1"/>
</dbReference>
<evidence type="ECO:0000256" key="2">
    <source>
        <dbReference type="ARBA" id="ARBA00022723"/>
    </source>
</evidence>
<feature type="non-terminal residue" evidence="5">
    <location>
        <position position="1"/>
    </location>
</feature>
<dbReference type="GO" id="GO:0008270">
    <property type="term" value="F:zinc ion binding"/>
    <property type="evidence" value="ECO:0007669"/>
    <property type="project" value="InterPro"/>
</dbReference>
<dbReference type="Pfam" id="PF07648">
    <property type="entry name" value="Kazal_2"/>
    <property type="match status" value="1"/>
</dbReference>
<dbReference type="SUPFAM" id="SSF100895">
    <property type="entry name" value="Kazal-type serine protease inhibitors"/>
    <property type="match status" value="1"/>
</dbReference>
<evidence type="ECO:0000256" key="3">
    <source>
        <dbReference type="ARBA" id="ARBA00022900"/>
    </source>
</evidence>
<dbReference type="PROSITE" id="PS51046">
    <property type="entry name" value="GON"/>
    <property type="match status" value="1"/>
</dbReference>
<dbReference type="SMART" id="SM00280">
    <property type="entry name" value="KAZAL"/>
    <property type="match status" value="1"/>
</dbReference>
<gene>
    <name evidence="5" type="ORF">PACLA_8A007689</name>
</gene>
<keyword evidence="3" id="KW-0722">Serine protease inhibitor</keyword>
<dbReference type="Pfam" id="PF08685">
    <property type="entry name" value="GON"/>
    <property type="match status" value="1"/>
</dbReference>
<organism evidence="5 6">
    <name type="scientific">Paramuricea clavata</name>
    <name type="common">Red gorgonian</name>
    <name type="synonym">Violescent sea-whip</name>
    <dbReference type="NCBI Taxonomy" id="317549"/>
    <lineage>
        <taxon>Eukaryota</taxon>
        <taxon>Metazoa</taxon>
        <taxon>Cnidaria</taxon>
        <taxon>Anthozoa</taxon>
        <taxon>Octocorallia</taxon>
        <taxon>Malacalcyonacea</taxon>
        <taxon>Plexauridae</taxon>
        <taxon>Paramuricea</taxon>
    </lineage>
</organism>